<protein>
    <recommendedName>
        <fullName evidence="3">Lipoprotein</fullName>
    </recommendedName>
</protein>
<dbReference type="KEGG" id="ssau:H8M03_11255"/>
<evidence type="ECO:0000313" key="2">
    <source>
        <dbReference type="Proteomes" id="UP000515861"/>
    </source>
</evidence>
<name>A0A7G9L1R8_9SPHN</name>
<reference evidence="1 2" key="1">
    <citation type="submission" date="2020-08" db="EMBL/GenBank/DDBJ databases">
        <title>Sphingomonas sp. sand1-3 16S ribosomal RNA gene Genome sequencing and assembly.</title>
        <authorList>
            <person name="Kang M."/>
        </authorList>
    </citation>
    <scope>NUCLEOTIDE SEQUENCE [LARGE SCALE GENOMIC DNA]</scope>
    <source>
        <strain evidence="2">sand1-3</strain>
    </source>
</reference>
<dbReference type="PROSITE" id="PS51257">
    <property type="entry name" value="PROKAR_LIPOPROTEIN"/>
    <property type="match status" value="1"/>
</dbReference>
<dbReference type="EMBL" id="CP060697">
    <property type="protein sequence ID" value="QNM82567.1"/>
    <property type="molecule type" value="Genomic_DNA"/>
</dbReference>
<proteinExistence type="predicted"/>
<dbReference type="Proteomes" id="UP000515861">
    <property type="component" value="Chromosome"/>
</dbReference>
<dbReference type="AlphaFoldDB" id="A0A7G9L1R8"/>
<accession>A0A7G9L1R8</accession>
<gene>
    <name evidence="1" type="ORF">H8M03_11255</name>
</gene>
<organism evidence="1 2">
    <name type="scientific">Sphingomonas sabuli</name>
    <dbReference type="NCBI Taxonomy" id="2764186"/>
    <lineage>
        <taxon>Bacteria</taxon>
        <taxon>Pseudomonadati</taxon>
        <taxon>Pseudomonadota</taxon>
        <taxon>Alphaproteobacteria</taxon>
        <taxon>Sphingomonadales</taxon>
        <taxon>Sphingomonadaceae</taxon>
        <taxon>Sphingomonas</taxon>
    </lineage>
</organism>
<dbReference type="RefSeq" id="WP_187479522.1">
    <property type="nucleotide sequence ID" value="NZ_CP060697.1"/>
</dbReference>
<sequence length="211" mass="22287">MPMRAVVLSASLLLAACGPKSLELPADPIERAATCGAVEAASARVATKDINADLSIDAIGRVLHFPMLAGAEGGRFDSARASQVQDTMAEIQDKVSGRKWEEMIPQCRAAYPASAVRTVTLPADRGDALIGCDELSDFLRSALAKQGKYDNELSKYFDFNLAIEDRVGAATRARAGTDPGKLHDARNAALATLVKAGPPIAVMKRCIATFG</sequence>
<evidence type="ECO:0008006" key="3">
    <source>
        <dbReference type="Google" id="ProtNLM"/>
    </source>
</evidence>
<evidence type="ECO:0000313" key="1">
    <source>
        <dbReference type="EMBL" id="QNM82567.1"/>
    </source>
</evidence>
<keyword evidence="2" id="KW-1185">Reference proteome</keyword>